<organism evidence="1">
    <name type="scientific">Oikopleura dioica</name>
    <name type="common">Tunicate</name>
    <dbReference type="NCBI Taxonomy" id="34765"/>
    <lineage>
        <taxon>Eukaryota</taxon>
        <taxon>Metazoa</taxon>
        <taxon>Chordata</taxon>
        <taxon>Tunicata</taxon>
        <taxon>Appendicularia</taxon>
        <taxon>Copelata</taxon>
        <taxon>Oikopleuridae</taxon>
        <taxon>Oikopleura</taxon>
    </lineage>
</organism>
<name>E4Y0C8_OIKDI</name>
<reference evidence="1" key="1">
    <citation type="journal article" date="2010" name="Science">
        <title>Plasticity of animal genome architecture unmasked by rapid evolution of a pelagic tunicate.</title>
        <authorList>
            <person name="Denoeud F."/>
            <person name="Henriet S."/>
            <person name="Mungpakdee S."/>
            <person name="Aury J.M."/>
            <person name="Da Silva C."/>
            <person name="Brinkmann H."/>
            <person name="Mikhaleva J."/>
            <person name="Olsen L.C."/>
            <person name="Jubin C."/>
            <person name="Canestro C."/>
            <person name="Bouquet J.M."/>
            <person name="Danks G."/>
            <person name="Poulain J."/>
            <person name="Campsteijn C."/>
            <person name="Adamski M."/>
            <person name="Cross I."/>
            <person name="Yadetie F."/>
            <person name="Muffato M."/>
            <person name="Louis A."/>
            <person name="Butcher S."/>
            <person name="Tsagkogeorga G."/>
            <person name="Konrad A."/>
            <person name="Singh S."/>
            <person name="Jensen M.F."/>
            <person name="Cong E.H."/>
            <person name="Eikeseth-Otteraa H."/>
            <person name="Noel B."/>
            <person name="Anthouard V."/>
            <person name="Porcel B.M."/>
            <person name="Kachouri-Lafond R."/>
            <person name="Nishino A."/>
            <person name="Ugolini M."/>
            <person name="Chourrout P."/>
            <person name="Nishida H."/>
            <person name="Aasland R."/>
            <person name="Huzurbazar S."/>
            <person name="Westhof E."/>
            <person name="Delsuc F."/>
            <person name="Lehrach H."/>
            <person name="Reinhardt R."/>
            <person name="Weissenbach J."/>
            <person name="Roy S.W."/>
            <person name="Artiguenave F."/>
            <person name="Postlethwait J.H."/>
            <person name="Manak J.R."/>
            <person name="Thompson E.M."/>
            <person name="Jaillon O."/>
            <person name="Du Pasquier L."/>
            <person name="Boudinot P."/>
            <person name="Liberles D.A."/>
            <person name="Volff J.N."/>
            <person name="Philippe H."/>
            <person name="Lenhard B."/>
            <person name="Roest Crollius H."/>
            <person name="Wincker P."/>
            <person name="Chourrout D."/>
        </authorList>
    </citation>
    <scope>NUCLEOTIDE SEQUENCE [LARGE SCALE GENOMIC DNA]</scope>
</reference>
<keyword evidence="2" id="KW-1185">Reference proteome</keyword>
<sequence length="12" mass="1365">GYNKCLARTEPL</sequence>
<dbReference type="EMBL" id="FN653485">
    <property type="protein sequence ID" value="CBY15336.1"/>
    <property type="molecule type" value="Genomic_DNA"/>
</dbReference>
<evidence type="ECO:0000313" key="1">
    <source>
        <dbReference type="EMBL" id="CBY15336.1"/>
    </source>
</evidence>
<dbReference type="Proteomes" id="UP000001307">
    <property type="component" value="Unassembled WGS sequence"/>
</dbReference>
<dbReference type="InParanoid" id="E4Y0C8"/>
<feature type="non-terminal residue" evidence="1">
    <location>
        <position position="1"/>
    </location>
</feature>
<gene>
    <name evidence="1" type="ORF">GSOID_T00012245001</name>
</gene>
<protein>
    <submittedName>
        <fullName evidence="1">Uncharacterized protein</fullName>
    </submittedName>
</protein>
<evidence type="ECO:0000313" key="2">
    <source>
        <dbReference type="Proteomes" id="UP000001307"/>
    </source>
</evidence>
<proteinExistence type="predicted"/>
<accession>E4Y0C8</accession>